<evidence type="ECO:0000256" key="1">
    <source>
        <dbReference type="SAM" id="MobiDB-lite"/>
    </source>
</evidence>
<feature type="compositionally biased region" description="Gly residues" evidence="1">
    <location>
        <begin position="196"/>
        <end position="206"/>
    </location>
</feature>
<reference evidence="2" key="1">
    <citation type="journal article" date="2023" name="Mol. Phylogenet. Evol.">
        <title>Genome-scale phylogeny and comparative genomics of the fungal order Sordariales.</title>
        <authorList>
            <person name="Hensen N."/>
            <person name="Bonometti L."/>
            <person name="Westerberg I."/>
            <person name="Brannstrom I.O."/>
            <person name="Guillou S."/>
            <person name="Cros-Aarteil S."/>
            <person name="Calhoun S."/>
            <person name="Haridas S."/>
            <person name="Kuo A."/>
            <person name="Mondo S."/>
            <person name="Pangilinan J."/>
            <person name="Riley R."/>
            <person name="LaButti K."/>
            <person name="Andreopoulos B."/>
            <person name="Lipzen A."/>
            <person name="Chen C."/>
            <person name="Yan M."/>
            <person name="Daum C."/>
            <person name="Ng V."/>
            <person name="Clum A."/>
            <person name="Steindorff A."/>
            <person name="Ohm R.A."/>
            <person name="Martin F."/>
            <person name="Silar P."/>
            <person name="Natvig D.O."/>
            <person name="Lalanne C."/>
            <person name="Gautier V."/>
            <person name="Ament-Velasquez S.L."/>
            <person name="Kruys A."/>
            <person name="Hutchinson M.I."/>
            <person name="Powell A.J."/>
            <person name="Barry K."/>
            <person name="Miller A.N."/>
            <person name="Grigoriev I.V."/>
            <person name="Debuchy R."/>
            <person name="Gladieux P."/>
            <person name="Hiltunen Thoren M."/>
            <person name="Johannesson H."/>
        </authorList>
    </citation>
    <scope>NUCLEOTIDE SEQUENCE</scope>
    <source>
        <strain evidence="2">CBS 958.72</strain>
    </source>
</reference>
<feature type="non-terminal residue" evidence="2">
    <location>
        <position position="206"/>
    </location>
</feature>
<protein>
    <submittedName>
        <fullName evidence="2">Uncharacterized protein</fullName>
    </submittedName>
</protein>
<dbReference type="EMBL" id="JAULSN010000017">
    <property type="protein sequence ID" value="KAK3358354.1"/>
    <property type="molecule type" value="Genomic_DNA"/>
</dbReference>
<sequence>NPSSRPALLARELVSRTPKCPSNHGGQLVSRAAPSSNGYSGPRVARCRSNAPRRVTRNRRKCEPLDIMSASVVEEPGEFGRELYVDMPPTLLGAASTNGADPVRFWPSERDQLSFSRLSPLACDLEDRHARPGLILSASFTVALSESSFDLLPNEAPPDSDPLVAAPRHSANHTPQQASTPAPDVAETMRQTGEMGELGGIPGVGL</sequence>
<evidence type="ECO:0000313" key="3">
    <source>
        <dbReference type="Proteomes" id="UP001287356"/>
    </source>
</evidence>
<reference evidence="2" key="2">
    <citation type="submission" date="2023-06" db="EMBL/GenBank/DDBJ databases">
        <authorList>
            <consortium name="Lawrence Berkeley National Laboratory"/>
            <person name="Haridas S."/>
            <person name="Hensen N."/>
            <person name="Bonometti L."/>
            <person name="Westerberg I."/>
            <person name="Brannstrom I.O."/>
            <person name="Guillou S."/>
            <person name="Cros-Aarteil S."/>
            <person name="Calhoun S."/>
            <person name="Kuo A."/>
            <person name="Mondo S."/>
            <person name="Pangilinan J."/>
            <person name="Riley R."/>
            <person name="Labutti K."/>
            <person name="Andreopoulos B."/>
            <person name="Lipzen A."/>
            <person name="Chen C."/>
            <person name="Yanf M."/>
            <person name="Daum C."/>
            <person name="Ng V."/>
            <person name="Clum A."/>
            <person name="Steindorff A."/>
            <person name="Ohm R."/>
            <person name="Martin F."/>
            <person name="Silar P."/>
            <person name="Natvig D."/>
            <person name="Lalanne C."/>
            <person name="Gautier V."/>
            <person name="Ament-Velasquez S.L."/>
            <person name="Kruys A."/>
            <person name="Hutchinson M.I."/>
            <person name="Powell A.J."/>
            <person name="Barry K."/>
            <person name="Miller A.N."/>
            <person name="Grigoriev I.V."/>
            <person name="Debuchy R."/>
            <person name="Gladieux P."/>
            <person name="Thoren M.H."/>
            <person name="Johannesson H."/>
        </authorList>
    </citation>
    <scope>NUCLEOTIDE SEQUENCE</scope>
    <source>
        <strain evidence="2">CBS 958.72</strain>
    </source>
</reference>
<proteinExistence type="predicted"/>
<evidence type="ECO:0000313" key="2">
    <source>
        <dbReference type="EMBL" id="KAK3358354.1"/>
    </source>
</evidence>
<keyword evidence="3" id="KW-1185">Reference proteome</keyword>
<organism evidence="2 3">
    <name type="scientific">Lasiosphaeria ovina</name>
    <dbReference type="NCBI Taxonomy" id="92902"/>
    <lineage>
        <taxon>Eukaryota</taxon>
        <taxon>Fungi</taxon>
        <taxon>Dikarya</taxon>
        <taxon>Ascomycota</taxon>
        <taxon>Pezizomycotina</taxon>
        <taxon>Sordariomycetes</taxon>
        <taxon>Sordariomycetidae</taxon>
        <taxon>Sordariales</taxon>
        <taxon>Lasiosphaeriaceae</taxon>
        <taxon>Lasiosphaeria</taxon>
    </lineage>
</organism>
<name>A0AAE0JRJ1_9PEZI</name>
<dbReference type="AlphaFoldDB" id="A0AAE0JRJ1"/>
<feature type="region of interest" description="Disordered" evidence="1">
    <location>
        <begin position="152"/>
        <end position="206"/>
    </location>
</feature>
<dbReference type="Proteomes" id="UP001287356">
    <property type="component" value="Unassembled WGS sequence"/>
</dbReference>
<comment type="caution">
    <text evidence="2">The sequence shown here is derived from an EMBL/GenBank/DDBJ whole genome shotgun (WGS) entry which is preliminary data.</text>
</comment>
<gene>
    <name evidence="2" type="ORF">B0T24DRAFT_693611</name>
</gene>
<feature type="region of interest" description="Disordered" evidence="1">
    <location>
        <begin position="17"/>
        <end position="46"/>
    </location>
</feature>
<accession>A0AAE0JRJ1</accession>